<dbReference type="Proteomes" id="UP000005239">
    <property type="component" value="Unassembled WGS sequence"/>
</dbReference>
<evidence type="ECO:0000313" key="2">
    <source>
        <dbReference type="Proteomes" id="UP000005239"/>
    </source>
</evidence>
<reference evidence="2" key="1">
    <citation type="journal article" date="2008" name="Nat. Genet.">
        <title>The Pristionchus pacificus genome provides a unique perspective on nematode lifestyle and parasitism.</title>
        <authorList>
            <person name="Dieterich C."/>
            <person name="Clifton S.W."/>
            <person name="Schuster L.N."/>
            <person name="Chinwalla A."/>
            <person name="Delehaunty K."/>
            <person name="Dinkelacker I."/>
            <person name="Fulton L."/>
            <person name="Fulton R."/>
            <person name="Godfrey J."/>
            <person name="Minx P."/>
            <person name="Mitreva M."/>
            <person name="Roeseler W."/>
            <person name="Tian H."/>
            <person name="Witte H."/>
            <person name="Yang S.P."/>
            <person name="Wilson R.K."/>
            <person name="Sommer R.J."/>
        </authorList>
    </citation>
    <scope>NUCLEOTIDE SEQUENCE [LARGE SCALE GENOMIC DNA]</scope>
    <source>
        <strain evidence="2">PS312</strain>
    </source>
</reference>
<keyword evidence="2" id="KW-1185">Reference proteome</keyword>
<organism evidence="1 2">
    <name type="scientific">Pristionchus pacificus</name>
    <name type="common">Parasitic nematode worm</name>
    <dbReference type="NCBI Taxonomy" id="54126"/>
    <lineage>
        <taxon>Eukaryota</taxon>
        <taxon>Metazoa</taxon>
        <taxon>Ecdysozoa</taxon>
        <taxon>Nematoda</taxon>
        <taxon>Chromadorea</taxon>
        <taxon>Rhabditida</taxon>
        <taxon>Rhabditina</taxon>
        <taxon>Diplogasteromorpha</taxon>
        <taxon>Diplogasteroidea</taxon>
        <taxon>Neodiplogasteridae</taxon>
        <taxon>Pristionchus</taxon>
    </lineage>
</organism>
<name>A0A2A6BIL6_PRIPA</name>
<gene>
    <name evidence="1" type="primary">WBGene00278360</name>
</gene>
<accession>A0A8R1UVN5</accession>
<proteinExistence type="predicted"/>
<dbReference type="AlphaFoldDB" id="A0A2A6BIL6"/>
<sequence length="122" mass="13447">MSSVKANHDCITSFRPLGTLVFVCSRFIHSLFSNISHPKLGPNSLAFSSNTVRMHGPEDAPTVICGWPHTDKTMMEILRPGDADERVEKMVVGPGPDPKYICGWPVADSEMADRLHPNDAEE</sequence>
<accession>A0A2A6BIL6</accession>
<protein>
    <submittedName>
        <fullName evidence="1">Uncharacterized protein</fullName>
    </submittedName>
</protein>
<dbReference type="EnsemblMetazoa" id="PPA39991.1">
    <property type="protein sequence ID" value="PPA39991.1"/>
    <property type="gene ID" value="WBGene00278360"/>
</dbReference>
<evidence type="ECO:0000313" key="1">
    <source>
        <dbReference type="EnsemblMetazoa" id="PPA39991.1"/>
    </source>
</evidence>
<reference evidence="1" key="2">
    <citation type="submission" date="2022-06" db="UniProtKB">
        <authorList>
            <consortium name="EnsemblMetazoa"/>
        </authorList>
    </citation>
    <scope>IDENTIFICATION</scope>
    <source>
        <strain evidence="1">PS312</strain>
    </source>
</reference>